<dbReference type="Gene3D" id="2.60.120.200">
    <property type="match status" value="1"/>
</dbReference>
<dbReference type="RefSeq" id="WP_395437171.1">
    <property type="nucleotide sequence ID" value="NZ_JBAWKC010000001.1"/>
</dbReference>
<dbReference type="SUPFAM" id="SSF49899">
    <property type="entry name" value="Concanavalin A-like lectins/glucanases"/>
    <property type="match status" value="1"/>
</dbReference>
<dbReference type="PANTHER" id="PTHR42812:SF12">
    <property type="entry name" value="BETA-XYLOSIDASE-RELATED"/>
    <property type="match status" value="1"/>
</dbReference>
<sequence length="526" mass="59360">MAQNNEVYKSEVWVADQEDGTYKNPIIYADYSDPDVIRVGDDYYMTASSFNAAPGLPILHSKDMINWKLINNALPQLIPKDTFKIPQHGNGVWAPSIRYHNNEFYIYWGDPDFGVYMVKTKNPNEKWDDPILVMEGKGIIDTCPLWDDNGEVYLVHAWAGSRAGIKSLLTVNRMNAEGTKVIDAGIHVYDGHDIDNTIEGSKFYKRDGYYYIFAPAGGVSTGWQVVLRSKNIYGPYERKVVLEQGSTKINGPHQGAWVETTNNESWFYHFQDLDAYGRVVHLQPMRWENNWPLMGEDFDKNGIGEPVTSYKKPDIGKSNPIETPAETDNFDGFGIGLQWQWNANPNVVWHAKLPGNNYLRLFSIKAPEGVPNLWMIPNLLLQKFPAPNFAASTKISLFPEEAETGKTAGIIVMGTDYATLSITHDKKGYIIKQTEAINAINGSEEIINSEKRLKTNMAYFKIEVEAPDGICQFSYSEDGKRFKKIGKPFKAQPGKWIGAKVGLFSISSQEAIRGGYSDIDWFKISK</sequence>
<protein>
    <submittedName>
        <fullName evidence="6">Glycoside hydrolase 43 family protein</fullName>
    </submittedName>
</protein>
<dbReference type="Pfam" id="PF04616">
    <property type="entry name" value="Glyco_hydro_43"/>
    <property type="match status" value="1"/>
</dbReference>
<accession>A0ABW7MM43</accession>
<keyword evidence="7" id="KW-1185">Reference proteome</keyword>
<evidence type="ECO:0000313" key="6">
    <source>
        <dbReference type="EMBL" id="MFH6767891.1"/>
    </source>
</evidence>
<gene>
    <name evidence="6" type="ORF">V8G56_04005</name>
</gene>
<dbReference type="CDD" id="cd09001">
    <property type="entry name" value="GH43_FsAxh1-like"/>
    <property type="match status" value="1"/>
</dbReference>
<dbReference type="Gene3D" id="2.115.10.20">
    <property type="entry name" value="Glycosyl hydrolase domain, family 43"/>
    <property type="match status" value="1"/>
</dbReference>
<dbReference type="EMBL" id="JBAWKC010000001">
    <property type="protein sequence ID" value="MFH6767891.1"/>
    <property type="molecule type" value="Genomic_DNA"/>
</dbReference>
<dbReference type="PANTHER" id="PTHR42812">
    <property type="entry name" value="BETA-XYLOSIDASE"/>
    <property type="match status" value="1"/>
</dbReference>
<dbReference type="InterPro" id="IPR006710">
    <property type="entry name" value="Glyco_hydro_43"/>
</dbReference>
<feature type="domain" description="Beta-xylosidase C-terminal Concanavalin A-like" evidence="5">
    <location>
        <begin position="328"/>
        <end position="524"/>
    </location>
</feature>
<dbReference type="SUPFAM" id="SSF75005">
    <property type="entry name" value="Arabinanase/levansucrase/invertase"/>
    <property type="match status" value="1"/>
</dbReference>
<evidence type="ECO:0000256" key="3">
    <source>
        <dbReference type="ARBA" id="ARBA00023295"/>
    </source>
</evidence>
<evidence type="ECO:0000256" key="4">
    <source>
        <dbReference type="RuleBase" id="RU361187"/>
    </source>
</evidence>
<dbReference type="GO" id="GO:0016787">
    <property type="term" value="F:hydrolase activity"/>
    <property type="evidence" value="ECO:0007669"/>
    <property type="project" value="UniProtKB-KW"/>
</dbReference>
<evidence type="ECO:0000256" key="1">
    <source>
        <dbReference type="ARBA" id="ARBA00009865"/>
    </source>
</evidence>
<comment type="similarity">
    <text evidence="1 4">Belongs to the glycosyl hydrolase 43 family.</text>
</comment>
<dbReference type="InterPro" id="IPR041542">
    <property type="entry name" value="GH43_C2"/>
</dbReference>
<evidence type="ECO:0000259" key="5">
    <source>
        <dbReference type="Pfam" id="PF17851"/>
    </source>
</evidence>
<dbReference type="Pfam" id="PF17851">
    <property type="entry name" value="GH43_C2"/>
    <property type="match status" value="1"/>
</dbReference>
<proteinExistence type="inferred from homology"/>
<keyword evidence="3 4" id="KW-0326">Glycosidase</keyword>
<comment type="caution">
    <text evidence="6">The sequence shown here is derived from an EMBL/GenBank/DDBJ whole genome shotgun (WGS) entry which is preliminary data.</text>
</comment>
<reference evidence="6 7" key="1">
    <citation type="submission" date="2024-02" db="EMBL/GenBank/DDBJ databases">
        <title>A Gaetbulibacter species isolated from tidal flats and genomic insights of their niches.</title>
        <authorList>
            <person name="Ye Y."/>
        </authorList>
    </citation>
    <scope>NUCLEOTIDE SEQUENCE [LARGE SCALE GENOMIC DNA]</scope>
    <source>
        <strain evidence="6 7">KEM-8</strain>
    </source>
</reference>
<dbReference type="InterPro" id="IPR013320">
    <property type="entry name" value="ConA-like_dom_sf"/>
</dbReference>
<evidence type="ECO:0000256" key="2">
    <source>
        <dbReference type="ARBA" id="ARBA00022801"/>
    </source>
</evidence>
<organism evidence="6 7">
    <name type="scientific">Gaetbulibacter aquiaggeris</name>
    <dbReference type="NCBI Taxonomy" id="1735373"/>
    <lineage>
        <taxon>Bacteria</taxon>
        <taxon>Pseudomonadati</taxon>
        <taxon>Bacteroidota</taxon>
        <taxon>Flavobacteriia</taxon>
        <taxon>Flavobacteriales</taxon>
        <taxon>Flavobacteriaceae</taxon>
        <taxon>Gaetbulibacter</taxon>
    </lineage>
</organism>
<dbReference type="Proteomes" id="UP001610104">
    <property type="component" value="Unassembled WGS sequence"/>
</dbReference>
<keyword evidence="2 4" id="KW-0378">Hydrolase</keyword>
<name>A0ABW7MM43_9FLAO</name>
<evidence type="ECO:0000313" key="7">
    <source>
        <dbReference type="Proteomes" id="UP001610104"/>
    </source>
</evidence>
<dbReference type="InterPro" id="IPR051795">
    <property type="entry name" value="Glycosyl_Hydrlase_43"/>
</dbReference>
<dbReference type="InterPro" id="IPR023296">
    <property type="entry name" value="Glyco_hydro_beta-prop_sf"/>
</dbReference>